<name>A0A7Y0AN30_9FLAO</name>
<dbReference type="Proteomes" id="UP000544054">
    <property type="component" value="Unassembled WGS sequence"/>
</dbReference>
<proteinExistence type="predicted"/>
<dbReference type="PROSITE" id="PS51257">
    <property type="entry name" value="PROKAR_LIPOPROTEIN"/>
    <property type="match status" value="1"/>
</dbReference>
<evidence type="ECO:0008006" key="3">
    <source>
        <dbReference type="Google" id="ProtNLM"/>
    </source>
</evidence>
<dbReference type="AlphaFoldDB" id="A0A7Y0AN30"/>
<gene>
    <name evidence="1" type="ORF">HHL23_11025</name>
</gene>
<evidence type="ECO:0000313" key="1">
    <source>
        <dbReference type="EMBL" id="NML70330.1"/>
    </source>
</evidence>
<protein>
    <recommendedName>
        <fullName evidence="3">Lipocalin-like domain-containing protein</fullName>
    </recommendedName>
</protein>
<sequence length="139" mass="15759">MKNLILILCLSSMFSCSKVQEKTNTNTTSKEFGLNKEWNGTYHAEAINRDNAKTAFDIIIKSLDNISVNINEDGNKESYSNIKAEIINKDKIKIIYNSSFENGMGTIFIEKSDDQFYISGNPIYFINPGNNEMPLTKLQ</sequence>
<comment type="caution">
    <text evidence="1">The sequence shown here is derived from an EMBL/GenBank/DDBJ whole genome shotgun (WGS) entry which is preliminary data.</text>
</comment>
<accession>A0A7Y0AN30</accession>
<reference evidence="1 2" key="1">
    <citation type="submission" date="2020-04" db="EMBL/GenBank/DDBJ databases">
        <title>Chryseobacterium sp. RP-3-3 sp. nov., isolated from Jeju soil.</title>
        <authorList>
            <person name="Dahal R.H."/>
        </authorList>
    </citation>
    <scope>NUCLEOTIDE SEQUENCE [LARGE SCALE GENOMIC DNA]</scope>
    <source>
        <strain evidence="1 2">RP-3-3</strain>
    </source>
</reference>
<dbReference type="EMBL" id="JABBGI010000012">
    <property type="protein sequence ID" value="NML70330.1"/>
    <property type="molecule type" value="Genomic_DNA"/>
</dbReference>
<organism evidence="1 2">
    <name type="scientific">Chryseobacterium antibioticum</name>
    <dbReference type="NCBI Taxonomy" id="2728847"/>
    <lineage>
        <taxon>Bacteria</taxon>
        <taxon>Pseudomonadati</taxon>
        <taxon>Bacteroidota</taxon>
        <taxon>Flavobacteriia</taxon>
        <taxon>Flavobacteriales</taxon>
        <taxon>Weeksellaceae</taxon>
        <taxon>Chryseobacterium group</taxon>
        <taxon>Chryseobacterium</taxon>
    </lineage>
</organism>
<evidence type="ECO:0000313" key="2">
    <source>
        <dbReference type="Proteomes" id="UP000544054"/>
    </source>
</evidence>
<dbReference type="RefSeq" id="WP_169234858.1">
    <property type="nucleotide sequence ID" value="NZ_JABBGI010000012.1"/>
</dbReference>
<keyword evidence="2" id="KW-1185">Reference proteome</keyword>